<evidence type="ECO:0000313" key="7">
    <source>
        <dbReference type="RefSeq" id="XP_060670413.1"/>
    </source>
</evidence>
<reference evidence="7 8" key="1">
    <citation type="submission" date="2025-05" db="UniProtKB">
        <authorList>
            <consortium name="RefSeq"/>
        </authorList>
    </citation>
    <scope>IDENTIFICATION</scope>
    <source>
        <tissue evidence="7 8">Seedling</tissue>
    </source>
</reference>
<proteinExistence type="predicted"/>
<keyword evidence="1" id="KW-0808">Transferase</keyword>
<dbReference type="InterPro" id="IPR052059">
    <property type="entry name" value="CR_Ser/Thr_kinase"/>
</dbReference>
<evidence type="ECO:0000256" key="1">
    <source>
        <dbReference type="ARBA" id="ARBA00022679"/>
    </source>
</evidence>
<dbReference type="InterPro" id="IPR008271">
    <property type="entry name" value="Ser/Thr_kinase_AS"/>
</dbReference>
<sequence length="433" mass="48604">MSSNGIVYEMDSAALGPATHFVSSNKRWAVSSVGLFTRDNNIPYTRSSSYQFPNTTRRKKSHAENIEELSGIDVKPFTFSYEELKTATDDFNSVNKLGEGGFGPVYKGKLDDGRVIAAKQLSVTSHQGKNQFVTEIATISSVQHRNLVKLYGCCIESNKQLLVYEYLENKSLDRALFGNKSLELNWLARYDICMGIARDLAYLHEESRLRVVHRDVKASNILLDSDLNPKISDFGLARLYDDKKIHISTRVAGTIGYVAPEYAMRGHLTEKTDVFAFGVVALEIVSGRPNCDTSLEQEKIYLLEWAWNLYEKNREDKLVDSALLTFNKEEVKRVIRVALWCTQTSPSLRPSMSRVVAILLGDAEVSTEITRPGYLTDWKFDDMSSLMTDSTNKGTNTSYYNSSASTSMVGDAEKQLVYESALPKFKSSIKSGR</sequence>
<name>A0ABM4A115_ZIZJJ</name>
<evidence type="ECO:0000313" key="8">
    <source>
        <dbReference type="RefSeq" id="XP_060670414.1"/>
    </source>
</evidence>
<gene>
    <name evidence="7 8" type="primary">LOC107418078</name>
</gene>
<dbReference type="CDD" id="cd14066">
    <property type="entry name" value="STKc_IRAK"/>
    <property type="match status" value="1"/>
</dbReference>
<dbReference type="RefSeq" id="XP_060670414.1">
    <property type="nucleotide sequence ID" value="XM_060814431.1"/>
</dbReference>
<evidence type="ECO:0000313" key="6">
    <source>
        <dbReference type="Proteomes" id="UP001652623"/>
    </source>
</evidence>
<keyword evidence="2" id="KW-0547">Nucleotide-binding</keyword>
<dbReference type="InterPro" id="IPR000719">
    <property type="entry name" value="Prot_kinase_dom"/>
</dbReference>
<keyword evidence="3" id="KW-0418">Kinase</keyword>
<dbReference type="PROSITE" id="PS50011">
    <property type="entry name" value="PROTEIN_KINASE_DOM"/>
    <property type="match status" value="1"/>
</dbReference>
<feature type="domain" description="Protein kinase" evidence="5">
    <location>
        <begin position="91"/>
        <end position="365"/>
    </location>
</feature>
<evidence type="ECO:0000256" key="2">
    <source>
        <dbReference type="ARBA" id="ARBA00022741"/>
    </source>
</evidence>
<dbReference type="SUPFAM" id="SSF56112">
    <property type="entry name" value="Protein kinase-like (PK-like)"/>
    <property type="match status" value="1"/>
</dbReference>
<dbReference type="PROSITE" id="PS00108">
    <property type="entry name" value="PROTEIN_KINASE_ST"/>
    <property type="match status" value="1"/>
</dbReference>
<organism evidence="6 7">
    <name type="scientific">Ziziphus jujuba</name>
    <name type="common">Chinese jujube</name>
    <name type="synonym">Ziziphus sativa</name>
    <dbReference type="NCBI Taxonomy" id="326968"/>
    <lineage>
        <taxon>Eukaryota</taxon>
        <taxon>Viridiplantae</taxon>
        <taxon>Streptophyta</taxon>
        <taxon>Embryophyta</taxon>
        <taxon>Tracheophyta</taxon>
        <taxon>Spermatophyta</taxon>
        <taxon>Magnoliopsida</taxon>
        <taxon>eudicotyledons</taxon>
        <taxon>Gunneridae</taxon>
        <taxon>Pentapetalae</taxon>
        <taxon>rosids</taxon>
        <taxon>fabids</taxon>
        <taxon>Rosales</taxon>
        <taxon>Rhamnaceae</taxon>
        <taxon>Paliureae</taxon>
        <taxon>Ziziphus</taxon>
    </lineage>
</organism>
<dbReference type="RefSeq" id="XP_060670413.1">
    <property type="nucleotide sequence ID" value="XM_060814430.1"/>
</dbReference>
<evidence type="ECO:0000256" key="4">
    <source>
        <dbReference type="ARBA" id="ARBA00022840"/>
    </source>
</evidence>
<evidence type="ECO:0000256" key="3">
    <source>
        <dbReference type="ARBA" id="ARBA00022777"/>
    </source>
</evidence>
<accession>A0ABM4A115</accession>
<protein>
    <submittedName>
        <fullName evidence="7 8">Probable LRR receptor-like serine/threonine-protein kinase At1g56130 isoform X2</fullName>
    </submittedName>
</protein>
<dbReference type="Gene3D" id="1.10.510.10">
    <property type="entry name" value="Transferase(Phosphotransferase) domain 1"/>
    <property type="match status" value="1"/>
</dbReference>
<dbReference type="Gene3D" id="3.30.200.20">
    <property type="entry name" value="Phosphorylase Kinase, domain 1"/>
    <property type="match status" value="1"/>
</dbReference>
<dbReference type="Pfam" id="PF00069">
    <property type="entry name" value="Pkinase"/>
    <property type="match status" value="1"/>
</dbReference>
<dbReference type="SMART" id="SM00220">
    <property type="entry name" value="S_TKc"/>
    <property type="match status" value="1"/>
</dbReference>
<dbReference type="PANTHER" id="PTHR47973">
    <property type="entry name" value="CYSTEINE-RICH RECEPTOR-LIKE PROTEIN KINASE 3"/>
    <property type="match status" value="1"/>
</dbReference>
<keyword evidence="4" id="KW-0067">ATP-binding</keyword>
<keyword evidence="6" id="KW-1185">Reference proteome</keyword>
<dbReference type="InterPro" id="IPR011009">
    <property type="entry name" value="Kinase-like_dom_sf"/>
</dbReference>
<evidence type="ECO:0000259" key="5">
    <source>
        <dbReference type="PROSITE" id="PS50011"/>
    </source>
</evidence>
<dbReference type="Proteomes" id="UP001652623">
    <property type="component" value="Chromosome 2"/>
</dbReference>
<dbReference type="GeneID" id="107418078"/>